<dbReference type="EMBL" id="RSCE01000006">
    <property type="protein sequence ID" value="RSH81724.1"/>
    <property type="molecule type" value="Genomic_DNA"/>
</dbReference>
<dbReference type="OrthoDB" id="5277092at2759"/>
<dbReference type="GeneID" id="39592458"/>
<evidence type="ECO:0000313" key="3">
    <source>
        <dbReference type="Proteomes" id="UP000279236"/>
    </source>
</evidence>
<dbReference type="Proteomes" id="UP000279236">
    <property type="component" value="Unassembled WGS sequence"/>
</dbReference>
<organism evidence="2 3">
    <name type="scientific">Apiotrichum porosum</name>
    <dbReference type="NCBI Taxonomy" id="105984"/>
    <lineage>
        <taxon>Eukaryota</taxon>
        <taxon>Fungi</taxon>
        <taxon>Dikarya</taxon>
        <taxon>Basidiomycota</taxon>
        <taxon>Agaricomycotina</taxon>
        <taxon>Tremellomycetes</taxon>
        <taxon>Trichosporonales</taxon>
        <taxon>Trichosporonaceae</taxon>
        <taxon>Apiotrichum</taxon>
    </lineage>
</organism>
<name>A0A427XSA3_9TREE</name>
<sequence>MSFLSSKSAPGLQGANDIPAPMSDADRNAAPADTHKRIVDFVKEAPAARYATHPLARAHSRYTFDSHATPDGPQAHVAELCRLRPDGGMSCIKVGGSVIAQREVRYQAHMLCHMCGRPELHTDWTDERQMAAQGTELFKSMQSLGESERREATMPEFLY</sequence>
<proteinExistence type="predicted"/>
<evidence type="ECO:0000256" key="1">
    <source>
        <dbReference type="SAM" id="MobiDB-lite"/>
    </source>
</evidence>
<dbReference type="RefSeq" id="XP_028476179.1">
    <property type="nucleotide sequence ID" value="XM_028623246.1"/>
</dbReference>
<accession>A0A427XSA3</accession>
<gene>
    <name evidence="2" type="ORF">EHS24_007915</name>
</gene>
<dbReference type="AlphaFoldDB" id="A0A427XSA3"/>
<feature type="region of interest" description="Disordered" evidence="1">
    <location>
        <begin position="1"/>
        <end position="31"/>
    </location>
</feature>
<comment type="caution">
    <text evidence="2">The sequence shown here is derived from an EMBL/GenBank/DDBJ whole genome shotgun (WGS) entry which is preliminary data.</text>
</comment>
<reference evidence="2 3" key="1">
    <citation type="submission" date="2018-11" db="EMBL/GenBank/DDBJ databases">
        <title>Genome sequence of Apiotrichum porosum DSM 27194.</title>
        <authorList>
            <person name="Aliyu H."/>
            <person name="Gorte O."/>
            <person name="Ochsenreither K."/>
        </authorList>
    </citation>
    <scope>NUCLEOTIDE SEQUENCE [LARGE SCALE GENOMIC DNA]</scope>
    <source>
        <strain evidence="2 3">DSM 27194</strain>
    </source>
</reference>
<evidence type="ECO:0000313" key="2">
    <source>
        <dbReference type="EMBL" id="RSH81724.1"/>
    </source>
</evidence>
<keyword evidence="3" id="KW-1185">Reference proteome</keyword>
<protein>
    <submittedName>
        <fullName evidence="2">Uncharacterized protein</fullName>
    </submittedName>
</protein>